<sequence length="263" mass="26835">MFALRFQRIALASGAAFAALAVPAAAQANDFYVGVSGGIAFTQNSANSGEFDATVPATANWPAIPAGTSLGWRTSFDNGLALSGVAGVATDSGLRAEVELAYTRNGIDTHRGLTVGGTVIDGLDVAVLTRGAPNANNPTVGAVIADGEGNVSNLGVFGNVFYDIPTGGGVTPYLGAGLGYVNTDVTYRPSGVGVADASDDGFAWQAMAGVSLALSPNADFFSQYTYRSRFKDAKVGLDLLPATLGVELDQSVVTAGVRLRFGR</sequence>
<dbReference type="SUPFAM" id="SSF56925">
    <property type="entry name" value="OMPA-like"/>
    <property type="match status" value="1"/>
</dbReference>
<dbReference type="RefSeq" id="WP_336926284.1">
    <property type="nucleotide sequence ID" value="NZ_JBANRO010000006.1"/>
</dbReference>
<organism evidence="4 5">
    <name type="scientific">Alteraurantiacibacter palmitatis</name>
    <dbReference type="NCBI Taxonomy" id="2054628"/>
    <lineage>
        <taxon>Bacteria</taxon>
        <taxon>Pseudomonadati</taxon>
        <taxon>Pseudomonadota</taxon>
        <taxon>Alphaproteobacteria</taxon>
        <taxon>Sphingomonadales</taxon>
        <taxon>Erythrobacteraceae</taxon>
        <taxon>Alteraurantiacibacter</taxon>
    </lineage>
</organism>
<dbReference type="Proteomes" id="UP001595456">
    <property type="component" value="Unassembled WGS sequence"/>
</dbReference>
<reference evidence="5" key="1">
    <citation type="journal article" date="2019" name="Int. J. Syst. Evol. Microbiol.">
        <title>The Global Catalogue of Microorganisms (GCM) 10K type strain sequencing project: providing services to taxonomists for standard genome sequencing and annotation.</title>
        <authorList>
            <consortium name="The Broad Institute Genomics Platform"/>
            <consortium name="The Broad Institute Genome Sequencing Center for Infectious Disease"/>
            <person name="Wu L."/>
            <person name="Ma J."/>
        </authorList>
    </citation>
    <scope>NUCLEOTIDE SEQUENCE [LARGE SCALE GENOMIC DNA]</scope>
    <source>
        <strain evidence="5">KCTC 52607</strain>
    </source>
</reference>
<feature type="signal peptide" evidence="2">
    <location>
        <begin position="1"/>
        <end position="28"/>
    </location>
</feature>
<keyword evidence="5" id="KW-1185">Reference proteome</keyword>
<gene>
    <name evidence="4" type="ORF">ACFODU_06625</name>
</gene>
<feature type="domain" description="Outer membrane protein beta-barrel" evidence="3">
    <location>
        <begin position="15"/>
        <end position="261"/>
    </location>
</feature>
<name>A0ABV7E699_9SPHN</name>
<dbReference type="Pfam" id="PF13505">
    <property type="entry name" value="OMP_b-brl"/>
    <property type="match status" value="1"/>
</dbReference>
<dbReference type="InterPro" id="IPR027385">
    <property type="entry name" value="Beta-barrel_OMP"/>
</dbReference>
<evidence type="ECO:0000259" key="3">
    <source>
        <dbReference type="Pfam" id="PF13505"/>
    </source>
</evidence>
<accession>A0ABV7E699</accession>
<dbReference type="InterPro" id="IPR011250">
    <property type="entry name" value="OMP/PagP_B-barrel"/>
</dbReference>
<evidence type="ECO:0000313" key="5">
    <source>
        <dbReference type="Proteomes" id="UP001595456"/>
    </source>
</evidence>
<proteinExistence type="predicted"/>
<dbReference type="EMBL" id="JBHRST010000008">
    <property type="protein sequence ID" value="MFC3097476.1"/>
    <property type="molecule type" value="Genomic_DNA"/>
</dbReference>
<protein>
    <submittedName>
        <fullName evidence="4">Outer membrane protein</fullName>
    </submittedName>
</protein>
<feature type="chain" id="PRO_5046751894" evidence="2">
    <location>
        <begin position="29"/>
        <end position="263"/>
    </location>
</feature>
<dbReference type="Gene3D" id="2.40.160.20">
    <property type="match status" value="1"/>
</dbReference>
<comment type="caution">
    <text evidence="4">The sequence shown here is derived from an EMBL/GenBank/DDBJ whole genome shotgun (WGS) entry which is preliminary data.</text>
</comment>
<evidence type="ECO:0000256" key="1">
    <source>
        <dbReference type="ARBA" id="ARBA00022729"/>
    </source>
</evidence>
<evidence type="ECO:0000313" key="4">
    <source>
        <dbReference type="EMBL" id="MFC3097476.1"/>
    </source>
</evidence>
<keyword evidence="1 2" id="KW-0732">Signal</keyword>
<evidence type="ECO:0000256" key="2">
    <source>
        <dbReference type="SAM" id="SignalP"/>
    </source>
</evidence>